<feature type="domain" description="EamA" evidence="7">
    <location>
        <begin position="156"/>
        <end position="297"/>
    </location>
</feature>
<sequence>MNSTTQLSTTRLSPLVLLCLVATWFIWGSMYLAIKWALVSFPPFYQMGTQFIVAGILLAMFAKWRGANWPEPSQWVGGSILGALLLLGGYGFTALAETRVGSGLVVAFSAVVPSMVALAEWPYGARPGMRRGIGIVVGLIGIFLLTQGSGFSASTSGLLFMFIACVTWSIGSVWAVYGLPGGISLKIAPGFMGHASQMLIGGVMLLLVSFAVGEVPVWPPEPMALASWSYLMVAGSLVGYTAYMLLLERTSPTLASSYTYVNPIVALVLGTVLGGELVTSFEWVAVAVVLIGVILLMWKQRS</sequence>
<dbReference type="Pfam" id="PF00892">
    <property type="entry name" value="EamA"/>
    <property type="match status" value="2"/>
</dbReference>
<evidence type="ECO:0000256" key="1">
    <source>
        <dbReference type="ARBA" id="ARBA00004141"/>
    </source>
</evidence>
<protein>
    <submittedName>
        <fullName evidence="8">Putative permease DMT superfamily</fullName>
    </submittedName>
</protein>
<name>A0A2S9GT84_9BURK</name>
<dbReference type="RefSeq" id="WP_105534060.1">
    <property type="nucleotide sequence ID" value="NZ_PUGF01000032.1"/>
</dbReference>
<feature type="transmembrane region" description="Helical" evidence="6">
    <location>
        <begin position="74"/>
        <end position="96"/>
    </location>
</feature>
<evidence type="ECO:0000256" key="4">
    <source>
        <dbReference type="ARBA" id="ARBA00022989"/>
    </source>
</evidence>
<dbReference type="GO" id="GO:0016020">
    <property type="term" value="C:membrane"/>
    <property type="evidence" value="ECO:0007669"/>
    <property type="project" value="UniProtKB-SubCell"/>
</dbReference>
<dbReference type="InterPro" id="IPR050638">
    <property type="entry name" value="AA-Vitamin_Transporters"/>
</dbReference>
<keyword evidence="3 6" id="KW-0812">Transmembrane</keyword>
<gene>
    <name evidence="8" type="ORF">S2091_4328</name>
</gene>
<feature type="transmembrane region" description="Helical" evidence="6">
    <location>
        <begin position="44"/>
        <end position="62"/>
    </location>
</feature>
<evidence type="ECO:0000259" key="7">
    <source>
        <dbReference type="Pfam" id="PF00892"/>
    </source>
</evidence>
<evidence type="ECO:0000256" key="2">
    <source>
        <dbReference type="ARBA" id="ARBA00007362"/>
    </source>
</evidence>
<feature type="transmembrane region" description="Helical" evidence="6">
    <location>
        <begin position="258"/>
        <end position="275"/>
    </location>
</feature>
<keyword evidence="9" id="KW-1185">Reference proteome</keyword>
<comment type="similarity">
    <text evidence="2">Belongs to the EamA transporter family.</text>
</comment>
<dbReference type="OrthoDB" id="9812547at2"/>
<feature type="transmembrane region" description="Helical" evidence="6">
    <location>
        <begin position="102"/>
        <end position="121"/>
    </location>
</feature>
<proteinExistence type="inferred from homology"/>
<dbReference type="Proteomes" id="UP000237839">
    <property type="component" value="Unassembled WGS sequence"/>
</dbReference>
<comment type="subcellular location">
    <subcellularLocation>
        <location evidence="1">Membrane</location>
        <topology evidence="1">Multi-pass membrane protein</topology>
    </subcellularLocation>
</comment>
<organism evidence="8 9">
    <name type="scientific">Solimicrobium silvestre</name>
    <dbReference type="NCBI Taxonomy" id="2099400"/>
    <lineage>
        <taxon>Bacteria</taxon>
        <taxon>Pseudomonadati</taxon>
        <taxon>Pseudomonadota</taxon>
        <taxon>Betaproteobacteria</taxon>
        <taxon>Burkholderiales</taxon>
        <taxon>Oxalobacteraceae</taxon>
        <taxon>Solimicrobium</taxon>
    </lineage>
</organism>
<reference evidence="8 9" key="1">
    <citation type="submission" date="2018-02" db="EMBL/GenBank/DDBJ databases">
        <title>Solimicrobium silvestre gen. nov., sp. nov., isolated from alpine forest soil.</title>
        <authorList>
            <person name="Margesin R."/>
            <person name="Albuquerque L."/>
            <person name="Zhang D.-C."/>
            <person name="Froufe H.J.C."/>
            <person name="Severino R."/>
            <person name="Roxo I."/>
            <person name="Egas C."/>
            <person name="Da Costa M.S."/>
        </authorList>
    </citation>
    <scope>NUCLEOTIDE SEQUENCE [LARGE SCALE GENOMIC DNA]</scope>
    <source>
        <strain evidence="8 9">S20-91</strain>
    </source>
</reference>
<feature type="transmembrane region" description="Helical" evidence="6">
    <location>
        <begin position="225"/>
        <end position="246"/>
    </location>
</feature>
<keyword evidence="4 6" id="KW-1133">Transmembrane helix</keyword>
<evidence type="ECO:0000256" key="3">
    <source>
        <dbReference type="ARBA" id="ARBA00022692"/>
    </source>
</evidence>
<evidence type="ECO:0000313" key="9">
    <source>
        <dbReference type="Proteomes" id="UP000237839"/>
    </source>
</evidence>
<feature type="transmembrane region" description="Helical" evidence="6">
    <location>
        <begin position="158"/>
        <end position="179"/>
    </location>
</feature>
<evidence type="ECO:0000256" key="5">
    <source>
        <dbReference type="ARBA" id="ARBA00023136"/>
    </source>
</evidence>
<dbReference type="AlphaFoldDB" id="A0A2S9GT84"/>
<dbReference type="EMBL" id="PUGF01000032">
    <property type="protein sequence ID" value="PRC90927.1"/>
    <property type="molecule type" value="Genomic_DNA"/>
</dbReference>
<evidence type="ECO:0000313" key="8">
    <source>
        <dbReference type="EMBL" id="PRC90927.1"/>
    </source>
</evidence>
<feature type="transmembrane region" description="Helical" evidence="6">
    <location>
        <begin position="12"/>
        <end position="38"/>
    </location>
</feature>
<feature type="transmembrane region" description="Helical" evidence="6">
    <location>
        <begin position="281"/>
        <end position="298"/>
    </location>
</feature>
<comment type="caution">
    <text evidence="8">The sequence shown here is derived from an EMBL/GenBank/DDBJ whole genome shotgun (WGS) entry which is preliminary data.</text>
</comment>
<feature type="transmembrane region" description="Helical" evidence="6">
    <location>
        <begin position="191"/>
        <end position="213"/>
    </location>
</feature>
<dbReference type="InterPro" id="IPR000620">
    <property type="entry name" value="EamA_dom"/>
</dbReference>
<feature type="domain" description="EamA" evidence="7">
    <location>
        <begin position="17"/>
        <end position="146"/>
    </location>
</feature>
<dbReference type="PANTHER" id="PTHR32322">
    <property type="entry name" value="INNER MEMBRANE TRANSPORTER"/>
    <property type="match status" value="1"/>
</dbReference>
<dbReference type="SUPFAM" id="SSF103481">
    <property type="entry name" value="Multidrug resistance efflux transporter EmrE"/>
    <property type="match status" value="2"/>
</dbReference>
<dbReference type="InterPro" id="IPR037185">
    <property type="entry name" value="EmrE-like"/>
</dbReference>
<evidence type="ECO:0000256" key="6">
    <source>
        <dbReference type="SAM" id="Phobius"/>
    </source>
</evidence>
<feature type="transmembrane region" description="Helical" evidence="6">
    <location>
        <begin position="133"/>
        <end position="152"/>
    </location>
</feature>
<accession>A0A2S9GT84</accession>
<dbReference type="PANTHER" id="PTHR32322:SF2">
    <property type="entry name" value="EAMA DOMAIN-CONTAINING PROTEIN"/>
    <property type="match status" value="1"/>
</dbReference>
<keyword evidence="5 6" id="KW-0472">Membrane</keyword>